<dbReference type="GO" id="GO:0051607">
    <property type="term" value="P:defense response to virus"/>
    <property type="evidence" value="ECO:0007669"/>
    <property type="project" value="UniProtKB-UniRule"/>
</dbReference>
<accession>A0AAW6U3J9</accession>
<evidence type="ECO:0000256" key="2">
    <source>
        <dbReference type="ARBA" id="ARBA00022723"/>
    </source>
</evidence>
<evidence type="ECO:0000313" key="10">
    <source>
        <dbReference type="Proteomes" id="UP001431776"/>
    </source>
</evidence>
<dbReference type="InterPro" id="IPR050646">
    <property type="entry name" value="Cas1"/>
</dbReference>
<dbReference type="GO" id="GO:0004520">
    <property type="term" value="F:DNA endonuclease activity"/>
    <property type="evidence" value="ECO:0007669"/>
    <property type="project" value="InterPro"/>
</dbReference>
<organism evidence="9 10">
    <name type="scientific">Anaerobaca lacustris</name>
    <dbReference type="NCBI Taxonomy" id="3044600"/>
    <lineage>
        <taxon>Bacteria</taxon>
        <taxon>Pseudomonadati</taxon>
        <taxon>Planctomycetota</taxon>
        <taxon>Phycisphaerae</taxon>
        <taxon>Sedimentisphaerales</taxon>
        <taxon>Anaerobacaceae</taxon>
        <taxon>Anaerobaca</taxon>
    </lineage>
</organism>
<comment type="subunit">
    <text evidence="8">Homodimer, forms a heterotetramer with a Cas2 homodimer.</text>
</comment>
<evidence type="ECO:0000256" key="6">
    <source>
        <dbReference type="ARBA" id="ARBA00023118"/>
    </source>
</evidence>
<comment type="caution">
    <text evidence="9">The sequence shown here is derived from an EMBL/GenBank/DDBJ whole genome shotgun (WGS) entry which is preliminary data.</text>
</comment>
<dbReference type="InterPro" id="IPR019851">
    <property type="entry name" value="CRISPR-assoc_Cas1_ECOLI"/>
</dbReference>
<dbReference type="HAMAP" id="MF_01470">
    <property type="entry name" value="Cas1"/>
    <property type="match status" value="1"/>
</dbReference>
<feature type="binding site" evidence="8">
    <location>
        <position position="139"/>
    </location>
    <ligand>
        <name>Mn(2+)</name>
        <dbReference type="ChEBI" id="CHEBI:29035"/>
    </ligand>
</feature>
<dbReference type="NCBIfam" id="TIGR00287">
    <property type="entry name" value="cas1"/>
    <property type="match status" value="1"/>
</dbReference>
<sequence length="309" mass="34555">MADLHELPKFEDRWTHLYLEHGGLDKDKEGLVFRQGEGRTLIPIDQLSLVMLGPGTSITQQAAKALAGNNCLMCFVGEEGVKMYAFGTGGTHSAHRLLRQAELYASAEQRELVARRMYLKRFPSPIAADVTIQQLRGMEGARVRKTYEQMALEHGVKWEGRDYDQSSWYTADPLNRALSSANSCLYSLCHAAILSAGYSPAIGFIHTGKVLSFVYDVADLYKTEVTIPVAFRTVSESTEHVERRTRLACRDVFKQTKLIRRILPDISEVLDARDDVGERADELEGRAISLADRAQGWGFPWKSDGQNTG</sequence>
<dbReference type="RefSeq" id="WP_349245925.1">
    <property type="nucleotide sequence ID" value="NZ_JASCXX010000021.1"/>
</dbReference>
<dbReference type="InterPro" id="IPR042206">
    <property type="entry name" value="CRISPR-assoc_Cas1_C"/>
</dbReference>
<comment type="similarity">
    <text evidence="8">Belongs to the CRISPR-associated endonuclease Cas1 family.</text>
</comment>
<comment type="function">
    <text evidence="8">CRISPR (clustered regularly interspaced short palindromic repeat), is an adaptive immune system that provides protection against mobile genetic elements (viruses, transposable elements and conjugative plasmids). CRISPR clusters contain spacers, sequences complementary to antecedent mobile elements, and target invading nucleic acids. CRISPR clusters are transcribed and processed into CRISPR RNA (crRNA). Acts as a dsDNA endonuclease. Involved in the integration of spacer DNA into the CRISPR cassette.</text>
</comment>
<keyword evidence="2 8" id="KW-0479">Metal-binding</keyword>
<name>A0AAW6U3J9_9BACT</name>
<dbReference type="PANTHER" id="PTHR34353">
    <property type="entry name" value="CRISPR-ASSOCIATED ENDONUCLEASE CAS1 1"/>
    <property type="match status" value="1"/>
</dbReference>
<evidence type="ECO:0000313" key="9">
    <source>
        <dbReference type="EMBL" id="MDI6450513.1"/>
    </source>
</evidence>
<dbReference type="EMBL" id="JASCXX010000021">
    <property type="protein sequence ID" value="MDI6450513.1"/>
    <property type="molecule type" value="Genomic_DNA"/>
</dbReference>
<comment type="cofactor">
    <cofactor evidence="8">
        <name>Mg(2+)</name>
        <dbReference type="ChEBI" id="CHEBI:18420"/>
    </cofactor>
    <cofactor evidence="8">
        <name>Mn(2+)</name>
        <dbReference type="ChEBI" id="CHEBI:29035"/>
    </cofactor>
</comment>
<keyword evidence="5 8" id="KW-0460">Magnesium</keyword>
<dbReference type="EC" id="3.1.-.-" evidence="8"/>
<keyword evidence="7 8" id="KW-0238">DNA-binding</keyword>
<proteinExistence type="inferred from homology"/>
<evidence type="ECO:0000256" key="4">
    <source>
        <dbReference type="ARBA" id="ARBA00022801"/>
    </source>
</evidence>
<dbReference type="PANTHER" id="PTHR34353:SF3">
    <property type="entry name" value="CRISPR-ASSOCIATED ENDONUCLEASE CAS1"/>
    <property type="match status" value="1"/>
</dbReference>
<dbReference type="GO" id="GO:0016787">
    <property type="term" value="F:hydrolase activity"/>
    <property type="evidence" value="ECO:0007669"/>
    <property type="project" value="UniProtKB-KW"/>
</dbReference>
<dbReference type="GO" id="GO:0043571">
    <property type="term" value="P:maintenance of CRISPR repeat elements"/>
    <property type="evidence" value="ECO:0007669"/>
    <property type="project" value="UniProtKB-UniRule"/>
</dbReference>
<dbReference type="Pfam" id="PF01867">
    <property type="entry name" value="Cas_Cas1"/>
    <property type="match status" value="2"/>
</dbReference>
<keyword evidence="4 8" id="KW-0378">Hydrolase</keyword>
<dbReference type="CDD" id="cd09719">
    <property type="entry name" value="Cas1_I-E"/>
    <property type="match status" value="1"/>
</dbReference>
<evidence type="ECO:0000256" key="5">
    <source>
        <dbReference type="ARBA" id="ARBA00022842"/>
    </source>
</evidence>
<dbReference type="Proteomes" id="UP001431776">
    <property type="component" value="Unassembled WGS sequence"/>
</dbReference>
<keyword evidence="3 8" id="KW-0255">Endonuclease</keyword>
<protein>
    <recommendedName>
        <fullName evidence="8">CRISPR-associated endonuclease Cas1</fullName>
        <ecNumber evidence="8">3.1.-.-</ecNumber>
    </recommendedName>
</protein>
<dbReference type="AlphaFoldDB" id="A0AAW6U3J9"/>
<dbReference type="GO" id="GO:0046872">
    <property type="term" value="F:metal ion binding"/>
    <property type="evidence" value="ECO:0007669"/>
    <property type="project" value="UniProtKB-UniRule"/>
</dbReference>
<keyword evidence="6 8" id="KW-0051">Antiviral defense</keyword>
<evidence type="ECO:0000256" key="8">
    <source>
        <dbReference type="HAMAP-Rule" id="MF_01470"/>
    </source>
</evidence>
<dbReference type="NCBIfam" id="TIGR03638">
    <property type="entry name" value="cas1_ECOLI"/>
    <property type="match status" value="1"/>
</dbReference>
<dbReference type="InterPro" id="IPR033641">
    <property type="entry name" value="Cas1_I-E"/>
</dbReference>
<reference evidence="9" key="1">
    <citation type="submission" date="2023-05" db="EMBL/GenBank/DDBJ databases">
        <title>Anaerotaeda fermentans gen. nov., sp. nov., a novel anaerobic planctomycete of the new family within the order Sedimentisphaerales isolated from Taman Peninsula, Russia.</title>
        <authorList>
            <person name="Khomyakova M.A."/>
            <person name="Merkel A.Y."/>
            <person name="Slobodkin A.I."/>
        </authorList>
    </citation>
    <scope>NUCLEOTIDE SEQUENCE</scope>
    <source>
        <strain evidence="9">M17dextr</strain>
    </source>
</reference>
<dbReference type="InterPro" id="IPR002729">
    <property type="entry name" value="CRISPR-assoc_Cas1"/>
</dbReference>
<feature type="binding site" evidence="8">
    <location>
        <position position="206"/>
    </location>
    <ligand>
        <name>Mn(2+)</name>
        <dbReference type="ChEBI" id="CHEBI:29035"/>
    </ligand>
</feature>
<keyword evidence="1 8" id="KW-0540">Nuclease</keyword>
<keyword evidence="8" id="KW-0464">Manganese</keyword>
<feature type="binding site" evidence="8">
    <location>
        <position position="219"/>
    </location>
    <ligand>
        <name>Mn(2+)</name>
        <dbReference type="ChEBI" id="CHEBI:29035"/>
    </ligand>
</feature>
<dbReference type="Gene3D" id="3.100.10.20">
    <property type="entry name" value="CRISPR-associated endonuclease Cas1, N-terminal domain"/>
    <property type="match status" value="1"/>
</dbReference>
<evidence type="ECO:0000256" key="1">
    <source>
        <dbReference type="ARBA" id="ARBA00022722"/>
    </source>
</evidence>
<keyword evidence="10" id="KW-1185">Reference proteome</keyword>
<evidence type="ECO:0000256" key="3">
    <source>
        <dbReference type="ARBA" id="ARBA00022759"/>
    </source>
</evidence>
<dbReference type="InterPro" id="IPR042211">
    <property type="entry name" value="CRISPR-assoc_Cas1_N"/>
</dbReference>
<gene>
    <name evidence="9" type="primary">cas1e</name>
    <name evidence="8" type="synonym">cas1</name>
    <name evidence="9" type="ORF">QJ522_15740</name>
</gene>
<dbReference type="Gene3D" id="1.20.120.920">
    <property type="entry name" value="CRISPR-associated endonuclease Cas1, C-terminal domain"/>
    <property type="match status" value="1"/>
</dbReference>
<dbReference type="GO" id="GO:0003677">
    <property type="term" value="F:DNA binding"/>
    <property type="evidence" value="ECO:0007669"/>
    <property type="project" value="UniProtKB-KW"/>
</dbReference>
<evidence type="ECO:0000256" key="7">
    <source>
        <dbReference type="ARBA" id="ARBA00023125"/>
    </source>
</evidence>